<dbReference type="EMBL" id="JAWWNJ010000133">
    <property type="protein sequence ID" value="KAK6984992.1"/>
    <property type="molecule type" value="Genomic_DNA"/>
</dbReference>
<keyword evidence="1" id="KW-0732">Signal</keyword>
<evidence type="ECO:0000256" key="1">
    <source>
        <dbReference type="SAM" id="SignalP"/>
    </source>
</evidence>
<feature type="chain" id="PRO_5043463164" evidence="1">
    <location>
        <begin position="20"/>
        <end position="246"/>
    </location>
</feature>
<accession>A0AAV9ZLA0</accession>
<keyword evidence="3" id="KW-1185">Reference proteome</keyword>
<name>A0AAV9ZLA0_9AGAR</name>
<sequence>MKSTSGFLLLLFSVTAAIAADVTIPGEGAYSVSNLGGLPDEPTSVTQPLANKLLDVLEKYGLTKNFGVVGVHSHVSLAPGQVMFQHGNSTFTHQEIEVYNDLRSDGVPYTYRITTDTIPQLLPLDLGEITPNVLAARSDLAGAMANKAFLQEFAEKASGHLAGIAYIRPLDRMALEHSEVVKNHYNAEKTAGNATAISLAAVESDDAPSFFTRGVGNSTAVSEITMLILLPVSARPADMETPGRTK</sequence>
<gene>
    <name evidence="2" type="ORF">R3P38DRAFT_3102500</name>
</gene>
<reference evidence="2 3" key="1">
    <citation type="journal article" date="2024" name="J Genomics">
        <title>Draft genome sequencing and assembly of Favolaschia claudopus CIRM-BRFM 2984 isolated from oak limbs.</title>
        <authorList>
            <person name="Navarro D."/>
            <person name="Drula E."/>
            <person name="Chaduli D."/>
            <person name="Cazenave R."/>
            <person name="Ahrendt S."/>
            <person name="Wang J."/>
            <person name="Lipzen A."/>
            <person name="Daum C."/>
            <person name="Barry K."/>
            <person name="Grigoriev I.V."/>
            <person name="Favel A."/>
            <person name="Rosso M.N."/>
            <person name="Martin F."/>
        </authorList>
    </citation>
    <scope>NUCLEOTIDE SEQUENCE [LARGE SCALE GENOMIC DNA]</scope>
    <source>
        <strain evidence="2 3">CIRM-BRFM 2984</strain>
    </source>
</reference>
<feature type="signal peptide" evidence="1">
    <location>
        <begin position="1"/>
        <end position="19"/>
    </location>
</feature>
<organism evidence="2 3">
    <name type="scientific">Favolaschia claudopus</name>
    <dbReference type="NCBI Taxonomy" id="2862362"/>
    <lineage>
        <taxon>Eukaryota</taxon>
        <taxon>Fungi</taxon>
        <taxon>Dikarya</taxon>
        <taxon>Basidiomycota</taxon>
        <taxon>Agaricomycotina</taxon>
        <taxon>Agaricomycetes</taxon>
        <taxon>Agaricomycetidae</taxon>
        <taxon>Agaricales</taxon>
        <taxon>Marasmiineae</taxon>
        <taxon>Mycenaceae</taxon>
        <taxon>Favolaschia</taxon>
    </lineage>
</organism>
<dbReference type="Proteomes" id="UP001362999">
    <property type="component" value="Unassembled WGS sequence"/>
</dbReference>
<protein>
    <submittedName>
        <fullName evidence="2">Uncharacterized protein</fullName>
    </submittedName>
</protein>
<comment type="caution">
    <text evidence="2">The sequence shown here is derived from an EMBL/GenBank/DDBJ whole genome shotgun (WGS) entry which is preliminary data.</text>
</comment>
<evidence type="ECO:0000313" key="3">
    <source>
        <dbReference type="Proteomes" id="UP001362999"/>
    </source>
</evidence>
<evidence type="ECO:0000313" key="2">
    <source>
        <dbReference type="EMBL" id="KAK6984992.1"/>
    </source>
</evidence>
<dbReference type="AlphaFoldDB" id="A0AAV9ZLA0"/>
<proteinExistence type="predicted"/>